<name>A0ABQ8UNA0_9EUKA</name>
<dbReference type="Pfam" id="PF01490">
    <property type="entry name" value="Aa_trans"/>
    <property type="match status" value="1"/>
</dbReference>
<keyword evidence="2 5" id="KW-0812">Transmembrane</keyword>
<accession>A0ABQ8UNA0</accession>
<comment type="subcellular location">
    <subcellularLocation>
        <location evidence="1">Membrane</location>
        <topology evidence="1">Multi-pass membrane protein</topology>
    </subcellularLocation>
</comment>
<keyword evidence="8" id="KW-1185">Reference proteome</keyword>
<dbReference type="PANTHER" id="PTHR22950">
    <property type="entry name" value="AMINO ACID TRANSPORTER"/>
    <property type="match status" value="1"/>
</dbReference>
<proteinExistence type="predicted"/>
<gene>
    <name evidence="7" type="ORF">PAPYR_3292</name>
</gene>
<feature type="transmembrane region" description="Helical" evidence="5">
    <location>
        <begin position="175"/>
        <end position="193"/>
    </location>
</feature>
<feature type="transmembrane region" description="Helical" evidence="5">
    <location>
        <begin position="382"/>
        <end position="404"/>
    </location>
</feature>
<dbReference type="Proteomes" id="UP001141327">
    <property type="component" value="Unassembled WGS sequence"/>
</dbReference>
<organism evidence="7 8">
    <name type="scientific">Paratrimastix pyriformis</name>
    <dbReference type="NCBI Taxonomy" id="342808"/>
    <lineage>
        <taxon>Eukaryota</taxon>
        <taxon>Metamonada</taxon>
        <taxon>Preaxostyla</taxon>
        <taxon>Paratrimastigidae</taxon>
        <taxon>Paratrimastix</taxon>
    </lineage>
</organism>
<evidence type="ECO:0000256" key="4">
    <source>
        <dbReference type="ARBA" id="ARBA00023136"/>
    </source>
</evidence>
<protein>
    <submittedName>
        <fullName evidence="7">Transmembrane amino acid transporter</fullName>
    </submittedName>
</protein>
<sequence length="445" mass="47562">MHIINPNAAETQMGGGEYPAAENEPLLAAVASGGDSSIQIPDPALTKKDVTSSTTKGTSFFYTVFNLAHTIVGCGILTLPFACSCVGLGAFMILLVVMGLLSLATLSVMVRCSEAQHVYTFKELAQRMFGRAGGVAVELTILVYSFGASVSFAVILGDYTTLVFAEWLPGTILSQRWFCVLIIAAIGFGPLSLARRLEFLRHTSLISMICVAFAIVVAIVRLVAPVDMPPIPADKQAIVFFTSDFSKLFVATPLISVAFAAQYNVQTLYKELRQPTPARMDMVSVLTTVAVGILYGAMAFVGYLTFRGTTPPNILRGYPATDILANLARLGMAIVSNFSYPFVQFPCRLGKPFPNKVHVPLCLGLVALCVLLSIVVPDMAVVLDLTGSLAGSAIVYIFPALFAYRFLSPRWKIPTVLLGLVGLALAVLGCRSSILHAIEVFGGQA</sequence>
<evidence type="ECO:0000259" key="6">
    <source>
        <dbReference type="Pfam" id="PF01490"/>
    </source>
</evidence>
<feature type="transmembrane region" description="Helical" evidence="5">
    <location>
        <begin position="416"/>
        <end position="438"/>
    </location>
</feature>
<dbReference type="InterPro" id="IPR013057">
    <property type="entry name" value="AA_transpt_TM"/>
</dbReference>
<feature type="transmembrane region" description="Helical" evidence="5">
    <location>
        <begin position="60"/>
        <end position="82"/>
    </location>
</feature>
<keyword evidence="3 5" id="KW-1133">Transmembrane helix</keyword>
<feature type="transmembrane region" description="Helical" evidence="5">
    <location>
        <begin position="357"/>
        <end position="376"/>
    </location>
</feature>
<evidence type="ECO:0000313" key="8">
    <source>
        <dbReference type="Proteomes" id="UP001141327"/>
    </source>
</evidence>
<reference evidence="7" key="1">
    <citation type="journal article" date="2022" name="bioRxiv">
        <title>Genomics of Preaxostyla Flagellates Illuminates Evolutionary Transitions and the Path Towards Mitochondrial Loss.</title>
        <authorList>
            <person name="Novak L.V.F."/>
            <person name="Treitli S.C."/>
            <person name="Pyrih J."/>
            <person name="Halakuc P."/>
            <person name="Pipaliya S.V."/>
            <person name="Vacek V."/>
            <person name="Brzon O."/>
            <person name="Soukal P."/>
            <person name="Eme L."/>
            <person name="Dacks J.B."/>
            <person name="Karnkowska A."/>
            <person name="Elias M."/>
            <person name="Hampl V."/>
        </authorList>
    </citation>
    <scope>NUCLEOTIDE SEQUENCE</scope>
    <source>
        <strain evidence="7">RCP-MX</strain>
    </source>
</reference>
<feature type="transmembrane region" description="Helical" evidence="5">
    <location>
        <begin position="282"/>
        <end position="303"/>
    </location>
</feature>
<feature type="domain" description="Amino acid transporter transmembrane" evidence="6">
    <location>
        <begin position="57"/>
        <end position="412"/>
    </location>
</feature>
<evidence type="ECO:0000313" key="7">
    <source>
        <dbReference type="EMBL" id="KAJ4460646.1"/>
    </source>
</evidence>
<feature type="transmembrane region" description="Helical" evidence="5">
    <location>
        <begin position="88"/>
        <end position="110"/>
    </location>
</feature>
<keyword evidence="4 5" id="KW-0472">Membrane</keyword>
<evidence type="ECO:0000256" key="3">
    <source>
        <dbReference type="ARBA" id="ARBA00022989"/>
    </source>
</evidence>
<evidence type="ECO:0000256" key="5">
    <source>
        <dbReference type="SAM" id="Phobius"/>
    </source>
</evidence>
<evidence type="ECO:0000256" key="1">
    <source>
        <dbReference type="ARBA" id="ARBA00004141"/>
    </source>
</evidence>
<feature type="transmembrane region" description="Helical" evidence="5">
    <location>
        <begin position="205"/>
        <end position="224"/>
    </location>
</feature>
<feature type="transmembrane region" description="Helical" evidence="5">
    <location>
        <begin position="236"/>
        <end position="261"/>
    </location>
</feature>
<dbReference type="EMBL" id="JAPMOS010000012">
    <property type="protein sequence ID" value="KAJ4460646.1"/>
    <property type="molecule type" value="Genomic_DNA"/>
</dbReference>
<comment type="caution">
    <text evidence="7">The sequence shown here is derived from an EMBL/GenBank/DDBJ whole genome shotgun (WGS) entry which is preliminary data.</text>
</comment>
<feature type="transmembrane region" description="Helical" evidence="5">
    <location>
        <begin position="131"/>
        <end position="155"/>
    </location>
</feature>
<evidence type="ECO:0000256" key="2">
    <source>
        <dbReference type="ARBA" id="ARBA00022692"/>
    </source>
</evidence>